<dbReference type="Gene3D" id="3.40.50.300">
    <property type="entry name" value="P-loop containing nucleotide triphosphate hydrolases"/>
    <property type="match status" value="1"/>
</dbReference>
<feature type="compositionally biased region" description="Low complexity" evidence="8">
    <location>
        <begin position="750"/>
        <end position="760"/>
    </location>
</feature>
<dbReference type="GO" id="GO:0005634">
    <property type="term" value="C:nucleus"/>
    <property type="evidence" value="ECO:0007669"/>
    <property type="project" value="UniProtKB-SubCell"/>
</dbReference>
<feature type="region of interest" description="Disordered" evidence="8">
    <location>
        <begin position="1"/>
        <end position="85"/>
    </location>
</feature>
<dbReference type="PROSITE" id="PS50172">
    <property type="entry name" value="BRCT"/>
    <property type="match status" value="1"/>
</dbReference>
<dbReference type="CDD" id="cd17752">
    <property type="entry name" value="BRCT_RFC1"/>
    <property type="match status" value="1"/>
</dbReference>
<feature type="compositionally biased region" description="Polar residues" evidence="8">
    <location>
        <begin position="25"/>
        <end position="34"/>
    </location>
</feature>
<dbReference type="InterPro" id="IPR012178">
    <property type="entry name" value="RFC1"/>
</dbReference>
<evidence type="ECO:0000256" key="5">
    <source>
        <dbReference type="ARBA" id="ARBA00022741"/>
    </source>
</evidence>
<feature type="region of interest" description="Disordered" evidence="8">
    <location>
        <begin position="163"/>
        <end position="192"/>
    </location>
</feature>
<dbReference type="PIRSF" id="PIRSF036578">
    <property type="entry name" value="RFC1"/>
    <property type="match status" value="1"/>
</dbReference>
<dbReference type="SUPFAM" id="SSF48019">
    <property type="entry name" value="post-AAA+ oligomerization domain-like"/>
    <property type="match status" value="1"/>
</dbReference>
<dbReference type="Gene3D" id="1.10.8.60">
    <property type="match status" value="1"/>
</dbReference>
<dbReference type="EMBL" id="WTPW01000952">
    <property type="protein sequence ID" value="KAF0467589.1"/>
    <property type="molecule type" value="Genomic_DNA"/>
</dbReference>
<dbReference type="GO" id="GO:0003677">
    <property type="term" value="F:DNA binding"/>
    <property type="evidence" value="ECO:0007669"/>
    <property type="project" value="InterPro"/>
</dbReference>
<proteinExistence type="inferred from homology"/>
<dbReference type="Pfam" id="PF08519">
    <property type="entry name" value="RFC1"/>
    <property type="match status" value="1"/>
</dbReference>
<dbReference type="GO" id="GO:0003689">
    <property type="term" value="F:DNA clamp loader activity"/>
    <property type="evidence" value="ECO:0007669"/>
    <property type="project" value="InterPro"/>
</dbReference>
<dbReference type="Gene3D" id="1.20.272.10">
    <property type="match status" value="1"/>
</dbReference>
<feature type="domain" description="BRCT" evidence="9">
    <location>
        <begin position="82"/>
        <end position="161"/>
    </location>
</feature>
<dbReference type="InterPro" id="IPR013725">
    <property type="entry name" value="DNA_replication_fac_RFC1_C"/>
</dbReference>
<dbReference type="Pfam" id="PF25361">
    <property type="entry name" value="AAA_lid_RFC1"/>
    <property type="match status" value="1"/>
</dbReference>
<dbReference type="AlphaFoldDB" id="A0A8H3XKT0"/>
<dbReference type="PANTHER" id="PTHR23389">
    <property type="entry name" value="CHROMOSOME TRANSMISSION FIDELITY FACTOR 18"/>
    <property type="match status" value="1"/>
</dbReference>
<evidence type="ECO:0000313" key="10">
    <source>
        <dbReference type="EMBL" id="KAF0467589.1"/>
    </source>
</evidence>
<dbReference type="SUPFAM" id="SSF52540">
    <property type="entry name" value="P-loop containing nucleoside triphosphate hydrolases"/>
    <property type="match status" value="1"/>
</dbReference>
<accession>A0A8H3XKT0</accession>
<dbReference type="SMART" id="SM00382">
    <property type="entry name" value="AAA"/>
    <property type="match status" value="1"/>
</dbReference>
<dbReference type="FunFam" id="3.40.50.300:FF:000395">
    <property type="entry name" value="Replication factor C subunit 1"/>
    <property type="match status" value="1"/>
</dbReference>
<evidence type="ECO:0000256" key="1">
    <source>
        <dbReference type="ARBA" id="ARBA00004123"/>
    </source>
</evidence>
<dbReference type="GO" id="GO:0005663">
    <property type="term" value="C:DNA replication factor C complex"/>
    <property type="evidence" value="ECO:0007669"/>
    <property type="project" value="InterPro"/>
</dbReference>
<dbReference type="Pfam" id="PF00533">
    <property type="entry name" value="BRCT"/>
    <property type="match status" value="1"/>
</dbReference>
<keyword evidence="6" id="KW-0067">ATP-binding</keyword>
<dbReference type="InterPro" id="IPR003593">
    <property type="entry name" value="AAA+_ATPase"/>
</dbReference>
<name>A0A8H3XKT0_GIGMA</name>
<evidence type="ECO:0000256" key="4">
    <source>
        <dbReference type="ARBA" id="ARBA00022705"/>
    </source>
</evidence>
<keyword evidence="5" id="KW-0547">Nucleotide-binding</keyword>
<keyword evidence="11" id="KW-1185">Reference proteome</keyword>
<dbReference type="Gene3D" id="3.40.50.10190">
    <property type="entry name" value="BRCT domain"/>
    <property type="match status" value="1"/>
</dbReference>
<comment type="subcellular location">
    <subcellularLocation>
        <location evidence="1">Nucleus</location>
    </subcellularLocation>
</comment>
<dbReference type="FunFam" id="1.10.8.60:FF:000021">
    <property type="entry name" value="Replication factor C subunit 1"/>
    <property type="match status" value="1"/>
</dbReference>
<dbReference type="Proteomes" id="UP000439903">
    <property type="component" value="Unassembled WGS sequence"/>
</dbReference>
<dbReference type="SMART" id="SM00292">
    <property type="entry name" value="BRCT"/>
    <property type="match status" value="1"/>
</dbReference>
<evidence type="ECO:0000256" key="3">
    <source>
        <dbReference type="ARBA" id="ARBA00020401"/>
    </source>
</evidence>
<feature type="compositionally biased region" description="Basic residues" evidence="8">
    <location>
        <begin position="774"/>
        <end position="783"/>
    </location>
</feature>
<reference evidence="10 11" key="1">
    <citation type="journal article" date="2019" name="Environ. Microbiol.">
        <title>At the nexus of three kingdoms: the genome of the mycorrhizal fungus Gigaspora margarita provides insights into plant, endobacterial and fungal interactions.</title>
        <authorList>
            <person name="Venice F."/>
            <person name="Ghignone S."/>
            <person name="Salvioli di Fossalunga A."/>
            <person name="Amselem J."/>
            <person name="Novero M."/>
            <person name="Xianan X."/>
            <person name="Sedzielewska Toro K."/>
            <person name="Morin E."/>
            <person name="Lipzen A."/>
            <person name="Grigoriev I.V."/>
            <person name="Henrissat B."/>
            <person name="Martin F.M."/>
            <person name="Bonfante P."/>
        </authorList>
    </citation>
    <scope>NUCLEOTIDE SEQUENCE [LARGE SCALE GENOMIC DNA]</scope>
    <source>
        <strain evidence="10 11">BEG34</strain>
    </source>
</reference>
<dbReference type="FunFam" id="3.40.50.10190:FF:000001">
    <property type="entry name" value="Replication factor C subunit 1"/>
    <property type="match status" value="1"/>
</dbReference>
<dbReference type="InterPro" id="IPR036420">
    <property type="entry name" value="BRCT_dom_sf"/>
</dbReference>
<dbReference type="OrthoDB" id="446168at2759"/>
<evidence type="ECO:0000256" key="2">
    <source>
        <dbReference type="ARBA" id="ARBA00006116"/>
    </source>
</evidence>
<dbReference type="GO" id="GO:0006271">
    <property type="term" value="P:DNA strand elongation involved in DNA replication"/>
    <property type="evidence" value="ECO:0007669"/>
    <property type="project" value="UniProtKB-ARBA"/>
</dbReference>
<dbReference type="CDD" id="cd00009">
    <property type="entry name" value="AAA"/>
    <property type="match status" value="1"/>
</dbReference>
<evidence type="ECO:0000256" key="6">
    <source>
        <dbReference type="ARBA" id="ARBA00022840"/>
    </source>
</evidence>
<feature type="region of interest" description="Disordered" evidence="8">
    <location>
        <begin position="113"/>
        <end position="132"/>
    </location>
</feature>
<keyword evidence="4" id="KW-0235">DNA replication</keyword>
<evidence type="ECO:0000259" key="9">
    <source>
        <dbReference type="PROSITE" id="PS50172"/>
    </source>
</evidence>
<dbReference type="InterPro" id="IPR001357">
    <property type="entry name" value="BRCT_dom"/>
</dbReference>
<dbReference type="GO" id="GO:0006281">
    <property type="term" value="P:DNA repair"/>
    <property type="evidence" value="ECO:0007669"/>
    <property type="project" value="InterPro"/>
</dbReference>
<dbReference type="SUPFAM" id="SSF52113">
    <property type="entry name" value="BRCT domain"/>
    <property type="match status" value="1"/>
</dbReference>
<protein>
    <recommendedName>
        <fullName evidence="3">Replication factor C subunit 1</fullName>
    </recommendedName>
</protein>
<evidence type="ECO:0000313" key="11">
    <source>
        <dbReference type="Proteomes" id="UP000439903"/>
    </source>
</evidence>
<dbReference type="PANTHER" id="PTHR23389:SF6">
    <property type="entry name" value="REPLICATION FACTOR C SUBUNIT 1"/>
    <property type="match status" value="1"/>
</dbReference>
<evidence type="ECO:0000256" key="8">
    <source>
        <dbReference type="SAM" id="MobiDB-lite"/>
    </source>
</evidence>
<dbReference type="GO" id="GO:0005524">
    <property type="term" value="F:ATP binding"/>
    <property type="evidence" value="ECO:0007669"/>
    <property type="project" value="UniProtKB-KW"/>
</dbReference>
<evidence type="ECO:0000256" key="7">
    <source>
        <dbReference type="ARBA" id="ARBA00023242"/>
    </source>
</evidence>
<dbReference type="InterPro" id="IPR008921">
    <property type="entry name" value="DNA_pol3_clamp-load_cplx_C"/>
</dbReference>
<dbReference type="InterPro" id="IPR003959">
    <property type="entry name" value="ATPase_AAA_core"/>
</dbReference>
<comment type="caution">
    <text evidence="10">The sequence shown here is derived from an EMBL/GenBank/DDBJ whole genome shotgun (WGS) entry which is preliminary data.</text>
</comment>
<feature type="compositionally biased region" description="Basic and acidic residues" evidence="8">
    <location>
        <begin position="37"/>
        <end position="56"/>
    </location>
</feature>
<dbReference type="Pfam" id="PF00004">
    <property type="entry name" value="AAA"/>
    <property type="match status" value="1"/>
</dbReference>
<gene>
    <name evidence="10" type="ORF">F8M41_025987</name>
</gene>
<sequence>MSDIRKYFNAPSGASKKNAKKTPKTDTNLDQSENVPEEPKMESSKSKSSKRAKEEDSYSEAPKKKLPKTTPSAPEPKEIPQGAENCLQGKTFVFTGDLENLTREDAQDLVKSYGGKVTTAPSSRTSYVVVGDNPGPKKLEKIKQHNIPTLNEDELLDLIRNAPAQTEAPQPSPAKGKSRASDDMEISEPSSSSTALLSQLWSDKYKPRSLKELCGNKSAVDNLQKWLKAWESNLKSGFDFNSKFPAVLLAGPPGIGKTTAAHLIGKLEGYDVKEFNASDTRSKKALEMAVKTVTHNTSIVGFFQPERSENEVRKMGRTLIIMDEVDGMSAGDRGGVAELVQLIKKTQIPIICICNEKGKKLQSLTNVCQEIRFQKPRVEQVRSRIMTIASREDLKFSQPNIADEIINGANADIRQILNRLSSWKLSNNSINYNEGKALNKASEKNVILDPFDITSRLFGTSIWNNRAGNVNDKLELYFHESDILPLMIQENYLKIKPHISSNTIERDDVNPDDLEQIAILEAISKAAASISDGAMCDSMIHGSQPQWTLMPVHGIFSCVIPTYYVHGINTSGARYAFPSSLGQISRTNKYKRILREIQIHMRLKVSGDKNEIRQSYLPALFTALSRPLIEKGSEGIAEVIDLMDQYYLNKDDWDAIMELSFGGDKILKEIDKSVKAAFTKKYNSSSHPVPFLKASSVKSSKAAAASVDVPDFEDAMEVEEVAKEEEVVSDDDEDISKDKFIKQKSNAAASTRRTSTGTKTRGSRGGSRGDGRGGGRKAVRKIK</sequence>
<dbReference type="GO" id="GO:0016887">
    <property type="term" value="F:ATP hydrolysis activity"/>
    <property type="evidence" value="ECO:0007669"/>
    <property type="project" value="InterPro"/>
</dbReference>
<organism evidence="10 11">
    <name type="scientific">Gigaspora margarita</name>
    <dbReference type="NCBI Taxonomy" id="4874"/>
    <lineage>
        <taxon>Eukaryota</taxon>
        <taxon>Fungi</taxon>
        <taxon>Fungi incertae sedis</taxon>
        <taxon>Mucoromycota</taxon>
        <taxon>Glomeromycotina</taxon>
        <taxon>Glomeromycetes</taxon>
        <taxon>Diversisporales</taxon>
        <taxon>Gigasporaceae</taxon>
        <taxon>Gigaspora</taxon>
    </lineage>
</organism>
<comment type="similarity">
    <text evidence="2">Belongs to the activator 1 large subunit family.</text>
</comment>
<feature type="region of interest" description="Disordered" evidence="8">
    <location>
        <begin position="721"/>
        <end position="783"/>
    </location>
</feature>
<keyword evidence="7" id="KW-0539">Nucleus</keyword>
<dbReference type="InterPro" id="IPR027417">
    <property type="entry name" value="P-loop_NTPase"/>
</dbReference>